<evidence type="ECO:0000259" key="2">
    <source>
        <dbReference type="Pfam" id="PF07916"/>
    </source>
</evidence>
<comment type="caution">
    <text evidence="3">The sequence shown here is derived from an EMBL/GenBank/DDBJ whole genome shotgun (WGS) entry which is preliminary data.</text>
</comment>
<dbReference type="Proteomes" id="UP001548189">
    <property type="component" value="Unassembled WGS sequence"/>
</dbReference>
<sequence>MYVDSFLEIYTTLFGWLFYNNLWNVLKDSGLLLLPFIGMVLDHMVEYKRGVEAGDSEELAQKGLAVDLLMALGVIMLCGVPFMNFQATELVFIPPAMNSSAEESSYDINSANSTSTYGQGQAFGNYPLDVRVPVVWWAVHNISTGLTHSVMAGLPSTLDLRRYTEMLKEVSIKDPELQKELGDFKRDCYTKALSKYNEEKPNKTGPYVDQIETIFDEEGIEDPYWMGSHVFLTIPGYYNSLRSETVIDGFPFNPVRDVEWDPLDPNLPENGRPWCDHWWADSNIGLRDRVIDQISFIENLSATVESALNFSTRQDLLVKVALYQSPITYAPRGYDFAYANTGYGNDGFLGGAQNVAKQTVSSLASFYERVGNSVNVTMTLNAAPIFQALLMMVTIIFIPFVLFLSRYSLSSVLAIAWALFSFRFLTACWMFAWWIDQNTIAALYPDTGSLTKIPVVVNIDVNTNEMLLYLLNSLYIAIPILFTVISGWAGYNVIRGMSSGTLMGGMSSAGQKMANKGMNAAKNAAIKK</sequence>
<protein>
    <submittedName>
        <fullName evidence="3">Conjugal transfer protein TraG N-terminal domain-containing protein</fullName>
    </submittedName>
</protein>
<proteinExistence type="predicted"/>
<feature type="transmembrane region" description="Helical" evidence="1">
    <location>
        <begin position="385"/>
        <end position="405"/>
    </location>
</feature>
<evidence type="ECO:0000313" key="4">
    <source>
        <dbReference type="Proteomes" id="UP001548189"/>
    </source>
</evidence>
<feature type="transmembrane region" description="Helical" evidence="1">
    <location>
        <begin position="412"/>
        <end position="435"/>
    </location>
</feature>
<keyword evidence="4" id="KW-1185">Reference proteome</keyword>
<dbReference type="RefSeq" id="WP_353897539.1">
    <property type="nucleotide sequence ID" value="NZ_JBEVCJ010000031.1"/>
</dbReference>
<dbReference type="InterPro" id="IPR012931">
    <property type="entry name" value="TraG_N_Proteobacteria"/>
</dbReference>
<dbReference type="EMBL" id="JBEVCJ010000031">
    <property type="protein sequence ID" value="MET1256956.1"/>
    <property type="molecule type" value="Genomic_DNA"/>
</dbReference>
<dbReference type="Pfam" id="PF07916">
    <property type="entry name" value="TraG_N"/>
    <property type="match status" value="1"/>
</dbReference>
<accession>A0ABV2BYF0</accession>
<feature type="domain" description="TraG N-terminal Proteobacteria" evidence="2">
    <location>
        <begin position="8"/>
        <end position="509"/>
    </location>
</feature>
<evidence type="ECO:0000313" key="3">
    <source>
        <dbReference type="EMBL" id="MET1256956.1"/>
    </source>
</evidence>
<gene>
    <name evidence="3" type="ORF">ABVT43_17570</name>
</gene>
<keyword evidence="1" id="KW-0472">Membrane</keyword>
<reference evidence="3 4" key="1">
    <citation type="submission" date="2024-06" db="EMBL/GenBank/DDBJ databases">
        <authorList>
            <person name="Li F."/>
        </authorList>
    </citation>
    <scope>NUCLEOTIDE SEQUENCE [LARGE SCALE GENOMIC DNA]</scope>
    <source>
        <strain evidence="3 4">GXAS 311</strain>
    </source>
</reference>
<keyword evidence="1" id="KW-0812">Transmembrane</keyword>
<feature type="transmembrane region" description="Helical" evidence="1">
    <location>
        <begin position="474"/>
        <end position="494"/>
    </location>
</feature>
<evidence type="ECO:0000256" key="1">
    <source>
        <dbReference type="SAM" id="Phobius"/>
    </source>
</evidence>
<name>A0ABV2BYF0_9GAMM</name>
<keyword evidence="1" id="KW-1133">Transmembrane helix</keyword>
<organism evidence="3 4">
    <name type="scientific">Aliikangiella maris</name>
    <dbReference type="NCBI Taxonomy" id="3162458"/>
    <lineage>
        <taxon>Bacteria</taxon>
        <taxon>Pseudomonadati</taxon>
        <taxon>Pseudomonadota</taxon>
        <taxon>Gammaproteobacteria</taxon>
        <taxon>Oceanospirillales</taxon>
        <taxon>Pleioneaceae</taxon>
        <taxon>Aliikangiella</taxon>
    </lineage>
</organism>